<dbReference type="PROSITE" id="PS51725">
    <property type="entry name" value="ABM"/>
    <property type="match status" value="1"/>
</dbReference>
<evidence type="ECO:0000313" key="6">
    <source>
        <dbReference type="EMBL" id="MFC7057562.1"/>
    </source>
</evidence>
<dbReference type="Gene3D" id="3.30.70.1030">
    <property type="entry name" value="Apc35880, domain 1"/>
    <property type="match status" value="2"/>
</dbReference>
<keyword evidence="7" id="KW-1185">Reference proteome</keyword>
<keyword evidence="2" id="KW-0479">Metal-binding</keyword>
<reference evidence="6 7" key="1">
    <citation type="journal article" date="2019" name="Int. J. Syst. Evol. Microbiol.">
        <title>The Global Catalogue of Microorganisms (GCM) 10K type strain sequencing project: providing services to taxonomists for standard genome sequencing and annotation.</title>
        <authorList>
            <consortium name="The Broad Institute Genomics Platform"/>
            <consortium name="The Broad Institute Genome Sequencing Center for Infectious Disease"/>
            <person name="Wu L."/>
            <person name="Ma J."/>
        </authorList>
    </citation>
    <scope>NUCLEOTIDE SEQUENCE [LARGE SCALE GENOMIC DNA]</scope>
    <source>
        <strain evidence="6 7">JCM 30072</strain>
    </source>
</reference>
<dbReference type="Proteomes" id="UP001596445">
    <property type="component" value="Unassembled WGS sequence"/>
</dbReference>
<dbReference type="GO" id="GO:0046872">
    <property type="term" value="F:metal ion binding"/>
    <property type="evidence" value="ECO:0007669"/>
    <property type="project" value="UniProtKB-KW"/>
</dbReference>
<dbReference type="PANTHER" id="PTHR36843:SF1">
    <property type="entry name" value="COPROHEME DECARBOXYLASE"/>
    <property type="match status" value="1"/>
</dbReference>
<evidence type="ECO:0000259" key="5">
    <source>
        <dbReference type="PROSITE" id="PS51725"/>
    </source>
</evidence>
<feature type="domain" description="ABM" evidence="5">
    <location>
        <begin position="531"/>
        <end position="619"/>
    </location>
</feature>
<feature type="compositionally biased region" description="Acidic residues" evidence="4">
    <location>
        <begin position="286"/>
        <end position="299"/>
    </location>
</feature>
<dbReference type="AlphaFoldDB" id="A0ABD5W4B5"/>
<evidence type="ECO:0000313" key="7">
    <source>
        <dbReference type="Proteomes" id="UP001596445"/>
    </source>
</evidence>
<dbReference type="InterPro" id="IPR011008">
    <property type="entry name" value="Dimeric_a/b-barrel"/>
</dbReference>
<dbReference type="InterPro" id="IPR010644">
    <property type="entry name" value="ChdC/CLD"/>
</dbReference>
<dbReference type="Pfam" id="PF06778">
    <property type="entry name" value="Chlor_dismutase"/>
    <property type="match status" value="1"/>
</dbReference>
<dbReference type="InterPro" id="IPR007138">
    <property type="entry name" value="ABM_dom"/>
</dbReference>
<protein>
    <submittedName>
        <fullName evidence="6">Heme-binding protein</fullName>
    </submittedName>
</protein>
<proteinExistence type="predicted"/>
<accession>A0ABD5W4B5</accession>
<dbReference type="SUPFAM" id="SSF54909">
    <property type="entry name" value="Dimeric alpha+beta barrel"/>
    <property type="match status" value="2"/>
</dbReference>
<dbReference type="GeneID" id="76629439"/>
<evidence type="ECO:0000256" key="4">
    <source>
        <dbReference type="SAM" id="MobiDB-lite"/>
    </source>
</evidence>
<dbReference type="NCBIfam" id="NF007124">
    <property type="entry name" value="PRK09565.1"/>
    <property type="match status" value="1"/>
</dbReference>
<evidence type="ECO:0000256" key="2">
    <source>
        <dbReference type="ARBA" id="ARBA00022723"/>
    </source>
</evidence>
<evidence type="ECO:0000256" key="3">
    <source>
        <dbReference type="ARBA" id="ARBA00023004"/>
    </source>
</evidence>
<dbReference type="Gene3D" id="3.30.70.100">
    <property type="match status" value="1"/>
</dbReference>
<dbReference type="EMBL" id="JBHSZI010000001">
    <property type="protein sequence ID" value="MFC7057562.1"/>
    <property type="molecule type" value="Genomic_DNA"/>
</dbReference>
<organism evidence="6 7">
    <name type="scientific">Halovenus salina</name>
    <dbReference type="NCBI Taxonomy" id="1510225"/>
    <lineage>
        <taxon>Archaea</taxon>
        <taxon>Methanobacteriati</taxon>
        <taxon>Methanobacteriota</taxon>
        <taxon>Stenosarchaea group</taxon>
        <taxon>Halobacteria</taxon>
        <taxon>Halobacteriales</taxon>
        <taxon>Haloarculaceae</taxon>
        <taxon>Halovenus</taxon>
    </lineage>
</organism>
<evidence type="ECO:0000256" key="1">
    <source>
        <dbReference type="ARBA" id="ARBA00022617"/>
    </source>
</evidence>
<keyword evidence="1" id="KW-0349">Heme</keyword>
<sequence length="621" mass="69112">MPEPRDPPPTEEGWYALHDFRTIDWDAWRDTPAHERERILDEATEYFESTLAVEDAEEGESAIYSMLGHKADFLVLHLRPSTAHVGALERGFENTAFAEYTDRETSFVSVTEASGYSERARDYFEGDLDENSGLANYIRTRLHPTIPDATHVCFYPMDKRRQPGQNWYDLPFDERAEHMEAHGDIGRDYGGSVVQMITGAIAIDDWEWGVTLWGDDLTDMKDLLYEMRFDPSTSQFADFGSFYVGRRIAPTDLPALLAGEPVPTDEGHETTDGETPDSVPTHPEEATETDEHEEADDEDSAGKPPMAETDASWTDVEDMETRLAQLGIHAGEDFEEDGFALVLYSGADAQELAEEVDGLRGNFEHYDSHLLTRVRAEGGRSAIVSVWDAERAADTAFGFLQDLPGVDESYGGPVEGGDATGDHTAEESADIRGTLDDLDVYGGQPHGEDIFALVLYSDADLGTLEDEVAELGNGFDRYDTHRGTTVYDDPESDTAAVVSHWDTADAAETASDYLADLPGEIGWADAGGGFETMGMFYTVEPEYREEFGETFEEVHGLLEEMDGHRDTALLVNTDDENDMFIASRWDSKEDAMGFFRSDAFAETLEWGREILADKPRHVFLA</sequence>
<dbReference type="PANTHER" id="PTHR36843">
    <property type="entry name" value="HEME-DEPENDENT PEROXIDASE YWFI-RELATED"/>
    <property type="match status" value="1"/>
</dbReference>
<keyword evidence="3" id="KW-0408">Iron</keyword>
<dbReference type="NCBIfam" id="NF008913">
    <property type="entry name" value="PRK12276.1"/>
    <property type="match status" value="1"/>
</dbReference>
<name>A0ABD5W4B5_9EURY</name>
<feature type="region of interest" description="Disordered" evidence="4">
    <location>
        <begin position="256"/>
        <end position="314"/>
    </location>
</feature>
<dbReference type="RefSeq" id="WP_267163326.1">
    <property type="nucleotide sequence ID" value="NZ_CP112972.1"/>
</dbReference>
<comment type="caution">
    <text evidence="6">The sequence shown here is derived from an EMBL/GenBank/DDBJ whole genome shotgun (WGS) entry which is preliminary data.</text>
</comment>
<gene>
    <name evidence="6" type="ORF">ACFQQG_04460</name>
</gene>
<dbReference type="Pfam" id="PF03992">
    <property type="entry name" value="ABM"/>
    <property type="match status" value="1"/>
</dbReference>